<feature type="domain" description="NOMO-like N-terminal beta-sandwich" evidence="2">
    <location>
        <begin position="97"/>
        <end position="157"/>
    </location>
</feature>
<evidence type="ECO:0000259" key="2">
    <source>
        <dbReference type="Pfam" id="PF22898"/>
    </source>
</evidence>
<dbReference type="Proteomes" id="UP000327493">
    <property type="component" value="Chromosome 2"/>
</dbReference>
<dbReference type="Pfam" id="PF22898">
    <property type="entry name" value="NOMO1-like_1st"/>
    <property type="match status" value="1"/>
</dbReference>
<evidence type="ECO:0000313" key="3">
    <source>
        <dbReference type="EMBL" id="KAA8595219.1"/>
    </source>
</evidence>
<gene>
    <name evidence="3" type="ORF">FQN60_012354</name>
</gene>
<dbReference type="PANTHER" id="PTHR23303">
    <property type="entry name" value="CARBOXYPEPTIDASE REGULATORY REGION-CONTAINING"/>
    <property type="match status" value="1"/>
</dbReference>
<comment type="caution">
    <text evidence="3">The sequence shown here is derived from an EMBL/GenBank/DDBJ whole genome shotgun (WGS) entry which is preliminary data.</text>
</comment>
<organism evidence="3 4">
    <name type="scientific">Etheostoma spectabile</name>
    <name type="common">orangethroat darter</name>
    <dbReference type="NCBI Taxonomy" id="54343"/>
    <lineage>
        <taxon>Eukaryota</taxon>
        <taxon>Metazoa</taxon>
        <taxon>Chordata</taxon>
        <taxon>Craniata</taxon>
        <taxon>Vertebrata</taxon>
        <taxon>Euteleostomi</taxon>
        <taxon>Actinopterygii</taxon>
        <taxon>Neopterygii</taxon>
        <taxon>Teleostei</taxon>
        <taxon>Neoteleostei</taxon>
        <taxon>Acanthomorphata</taxon>
        <taxon>Eupercaria</taxon>
        <taxon>Perciformes</taxon>
        <taxon>Percoidei</taxon>
        <taxon>Percidae</taxon>
        <taxon>Etheostomatinae</taxon>
        <taxon>Etheostoma</taxon>
    </lineage>
</organism>
<evidence type="ECO:0000256" key="1">
    <source>
        <dbReference type="ARBA" id="ARBA00022729"/>
    </source>
</evidence>
<feature type="non-terminal residue" evidence="3">
    <location>
        <position position="157"/>
    </location>
</feature>
<dbReference type="PANTHER" id="PTHR23303:SF14">
    <property type="entry name" value="BOS COMPLEX SUBUNIT NOMO1-RELATED"/>
    <property type="match status" value="1"/>
</dbReference>
<accession>A0A5J5DPJ4</accession>
<protein>
    <recommendedName>
        <fullName evidence="2">NOMO-like N-terminal beta-sandwich domain-containing protein</fullName>
    </recommendedName>
</protein>
<keyword evidence="4" id="KW-1185">Reference proteome</keyword>
<reference evidence="3 4" key="1">
    <citation type="submission" date="2019-08" db="EMBL/GenBank/DDBJ databases">
        <title>A chromosome-level genome assembly, high-density linkage maps, and genome scans reveal the genomic architecture of hybrid incompatibilities underlying speciation via character displacement in darters (Percidae: Etheostominae).</title>
        <authorList>
            <person name="Moran R.L."/>
            <person name="Catchen J.M."/>
            <person name="Fuller R.C."/>
        </authorList>
    </citation>
    <scope>NUCLEOTIDE SEQUENCE [LARGE SCALE GENOMIC DNA]</scope>
    <source>
        <strain evidence="3">EspeVRDwgs_2016</strain>
        <tissue evidence="3">Muscle</tissue>
    </source>
</reference>
<name>A0A5J5DPJ4_9PERO</name>
<dbReference type="GO" id="GO:0005789">
    <property type="term" value="C:endoplasmic reticulum membrane"/>
    <property type="evidence" value="ECO:0007669"/>
    <property type="project" value="TreeGrafter"/>
</dbReference>
<dbReference type="InterPro" id="IPR055075">
    <property type="entry name" value="NOMO-like_N"/>
</dbReference>
<dbReference type="InterPro" id="IPR051417">
    <property type="entry name" value="SDr/BOS_complex"/>
</dbReference>
<proteinExistence type="predicted"/>
<dbReference type="AlphaFoldDB" id="A0A5J5DPJ4"/>
<keyword evidence="1" id="KW-0732">Signal</keyword>
<sequence length="157" mass="17274">MVTAFTIKIPSCHTHLVILTPTQKGSLLLTLCSVSDSSSAGTEPEAACCYSALRDISQPKMLRITIRADVGALWVLFCITYSQFLTVSSEDIVVACGGFVKSDVEINYSLIEIKLYTKQGSLKYQTDCAPINGYFMIPLYDKGDFVLKIEPPLGWSF</sequence>
<dbReference type="EMBL" id="VOFY01000002">
    <property type="protein sequence ID" value="KAA8595219.1"/>
    <property type="molecule type" value="Genomic_DNA"/>
</dbReference>
<evidence type="ECO:0000313" key="4">
    <source>
        <dbReference type="Proteomes" id="UP000327493"/>
    </source>
</evidence>